<feature type="compositionally biased region" description="Basic and acidic residues" evidence="9">
    <location>
        <begin position="356"/>
        <end position="394"/>
    </location>
</feature>
<keyword evidence="13" id="KW-1185">Reference proteome</keyword>
<dbReference type="GO" id="GO:0098552">
    <property type="term" value="C:side of membrane"/>
    <property type="evidence" value="ECO:0007669"/>
    <property type="project" value="UniProtKB-KW"/>
</dbReference>
<evidence type="ECO:0000313" key="13">
    <source>
        <dbReference type="Proteomes" id="UP000009027"/>
    </source>
</evidence>
<evidence type="ECO:0000256" key="10">
    <source>
        <dbReference type="SAM" id="SignalP"/>
    </source>
</evidence>
<evidence type="ECO:0000256" key="4">
    <source>
        <dbReference type="ARBA" id="ARBA00022622"/>
    </source>
</evidence>
<sequence length="448" mass="48166">MLCCLLSFALILAAARLGRGAEKNTAEFRAACAIATQAQDIVEEPAAAEQGTLANLLEKDEELKREEIAAALAAVAESRVKEPKEGVTAERKNATLLAAEMLKTGAWDQSATLANAVALAKQAAHEWKQVAPLSDRAKRAANKALYGLIHETKNNISTLKKDMVTWNISGKPAEQAIGAEKTGNGQFTRASGQALAADITCLCPTAEQGNECIKIQTEGKVINSDVKDKPTAVTAWNALKRYCIAPMRGRATQGSILASIAHLKAMLGTNTGASTEGKDIPHITHALGQQGRPTSATQGIKFVTYGAYDKGKIPWEQALIEASNALDRARRLAEHAETAADLALGLVTKWAPVQRNESEQAHRRAERETDATEQQRDKEKTKESRKENASHRTQQECTQTGGTWIEGRCQSTAQHAESADAETGYAHTIQHAMRAGMMLAALVVKTTT</sequence>
<evidence type="ECO:0000256" key="9">
    <source>
        <dbReference type="SAM" id="MobiDB-lite"/>
    </source>
</evidence>
<dbReference type="Proteomes" id="UP000009027">
    <property type="component" value="Unassembled WGS sequence"/>
</dbReference>
<keyword evidence="6" id="KW-0472">Membrane</keyword>
<dbReference type="InterPro" id="IPR025932">
    <property type="entry name" value="Trypano_VSG_B_N_dom"/>
</dbReference>
<evidence type="ECO:0000256" key="1">
    <source>
        <dbReference type="ARBA" id="ARBA00002523"/>
    </source>
</evidence>
<evidence type="ECO:0000313" key="12">
    <source>
        <dbReference type="EMBL" id="CCD20989.1"/>
    </source>
</evidence>
<accession>F9WTU3</accession>
<feature type="signal peptide" evidence="10">
    <location>
        <begin position="1"/>
        <end position="20"/>
    </location>
</feature>
<gene>
    <name evidence="12" type="ORF">TvY486_0038830</name>
</gene>
<keyword evidence="5 10" id="KW-0732">Signal</keyword>
<reference evidence="12 13" key="1">
    <citation type="journal article" date="2012" name="Proc. Natl. Acad. Sci. U.S.A.">
        <title>Antigenic diversity is generated by distinct evolutionary mechanisms in African trypanosome species.</title>
        <authorList>
            <person name="Jackson A.P."/>
            <person name="Berry A."/>
            <person name="Aslett M."/>
            <person name="Allison H.C."/>
            <person name="Burton P."/>
            <person name="Vavrova-Anderson J."/>
            <person name="Brown R."/>
            <person name="Browne H."/>
            <person name="Corton N."/>
            <person name="Hauser H."/>
            <person name="Gamble J."/>
            <person name="Gilderthorp R."/>
            <person name="Marcello L."/>
            <person name="McQuillan J."/>
            <person name="Otto T.D."/>
            <person name="Quail M.A."/>
            <person name="Sanders M.J."/>
            <person name="van Tonder A."/>
            <person name="Ginger M.L."/>
            <person name="Field M.C."/>
            <person name="Barry J.D."/>
            <person name="Hertz-Fowler C."/>
            <person name="Berriman M."/>
        </authorList>
    </citation>
    <scope>NUCLEOTIDE SEQUENCE</scope>
    <source>
        <strain evidence="12 13">Y486</strain>
    </source>
</reference>
<comment type="subcellular location">
    <subcellularLocation>
        <location evidence="2">Cell membrane</location>
        <topology evidence="2">Lipid-anchor</topology>
        <topology evidence="2">GPI-anchor</topology>
    </subcellularLocation>
</comment>
<feature type="domain" description="Trypanosome variant surface glycoprotein B-type N-terminal" evidence="11">
    <location>
        <begin position="81"/>
        <end position="340"/>
    </location>
</feature>
<feature type="chain" id="PRO_5003395344" evidence="10">
    <location>
        <begin position="21"/>
        <end position="448"/>
    </location>
</feature>
<name>F9WTU3_TRYVY</name>
<feature type="region of interest" description="Disordered" evidence="9">
    <location>
        <begin position="355"/>
        <end position="399"/>
    </location>
</feature>
<protein>
    <submittedName>
        <fullName evidence="12">Variant surface glycoprotein, (VSG), putative</fullName>
    </submittedName>
</protein>
<dbReference type="VEuPathDB" id="TriTrypDB:TvY486_0038830"/>
<evidence type="ECO:0000259" key="11">
    <source>
        <dbReference type="Pfam" id="PF13206"/>
    </source>
</evidence>
<evidence type="ECO:0000256" key="5">
    <source>
        <dbReference type="ARBA" id="ARBA00022729"/>
    </source>
</evidence>
<dbReference type="GO" id="GO:0005886">
    <property type="term" value="C:plasma membrane"/>
    <property type="evidence" value="ECO:0007669"/>
    <property type="project" value="UniProtKB-SubCell"/>
</dbReference>
<keyword evidence="7" id="KW-0325">Glycoprotein</keyword>
<dbReference type="AlphaFoldDB" id="F9WTU3"/>
<keyword evidence="3" id="KW-1003">Cell membrane</keyword>
<organism evidence="12 13">
    <name type="scientific">Trypanosoma vivax (strain Y486)</name>
    <dbReference type="NCBI Taxonomy" id="1055687"/>
    <lineage>
        <taxon>Eukaryota</taxon>
        <taxon>Discoba</taxon>
        <taxon>Euglenozoa</taxon>
        <taxon>Kinetoplastea</taxon>
        <taxon>Metakinetoplastina</taxon>
        <taxon>Trypanosomatida</taxon>
        <taxon>Trypanosomatidae</taxon>
        <taxon>Trypanosoma</taxon>
        <taxon>Duttonella</taxon>
    </lineage>
</organism>
<evidence type="ECO:0000256" key="6">
    <source>
        <dbReference type="ARBA" id="ARBA00023136"/>
    </source>
</evidence>
<evidence type="ECO:0000256" key="7">
    <source>
        <dbReference type="ARBA" id="ARBA00023180"/>
    </source>
</evidence>
<evidence type="ECO:0000256" key="3">
    <source>
        <dbReference type="ARBA" id="ARBA00022475"/>
    </source>
</evidence>
<keyword evidence="8" id="KW-0449">Lipoprotein</keyword>
<comment type="function">
    <text evidence="1">VSG forms a coat on the surface of the parasite. The trypanosome evades the immune response of the host by expressing a series of antigenically distinct VSGs from an estimated 1000 VSG genes.</text>
</comment>
<dbReference type="EMBL" id="CAEX01006773">
    <property type="protein sequence ID" value="CCD20989.1"/>
    <property type="molecule type" value="Genomic_DNA"/>
</dbReference>
<keyword evidence="4" id="KW-0336">GPI-anchor</keyword>
<dbReference type="Pfam" id="PF13206">
    <property type="entry name" value="VSG_B"/>
    <property type="match status" value="1"/>
</dbReference>
<evidence type="ECO:0000256" key="2">
    <source>
        <dbReference type="ARBA" id="ARBA00004609"/>
    </source>
</evidence>
<proteinExistence type="predicted"/>
<evidence type="ECO:0000256" key="8">
    <source>
        <dbReference type="ARBA" id="ARBA00023288"/>
    </source>
</evidence>